<comment type="similarity">
    <text evidence="6">Belongs to the peptidase M48 family.</text>
</comment>
<evidence type="ECO:0000256" key="5">
    <source>
        <dbReference type="ARBA" id="ARBA00023049"/>
    </source>
</evidence>
<dbReference type="eggNOG" id="COG0501">
    <property type="taxonomic scope" value="Bacteria"/>
</dbReference>
<keyword evidence="1 6" id="KW-0645">Protease</keyword>
<evidence type="ECO:0000256" key="6">
    <source>
        <dbReference type="RuleBase" id="RU003983"/>
    </source>
</evidence>
<protein>
    <submittedName>
        <fullName evidence="9">Peptidase M48 Ste24p</fullName>
    </submittedName>
</protein>
<dbReference type="Gene3D" id="3.30.2010.10">
    <property type="entry name" value="Metalloproteases ('zincins'), catalytic domain"/>
    <property type="match status" value="1"/>
</dbReference>
<dbReference type="PANTHER" id="PTHR34978:SF3">
    <property type="entry name" value="SLR0241 PROTEIN"/>
    <property type="match status" value="1"/>
</dbReference>
<dbReference type="GO" id="GO:0006508">
    <property type="term" value="P:proteolysis"/>
    <property type="evidence" value="ECO:0007669"/>
    <property type="project" value="UniProtKB-KW"/>
</dbReference>
<feature type="transmembrane region" description="Helical" evidence="7">
    <location>
        <begin position="35"/>
        <end position="62"/>
    </location>
</feature>
<dbReference type="InParanoid" id="E3JAG3"/>
<evidence type="ECO:0000259" key="8">
    <source>
        <dbReference type="Pfam" id="PF01435"/>
    </source>
</evidence>
<feature type="domain" description="Peptidase M48" evidence="8">
    <location>
        <begin position="123"/>
        <end position="187"/>
    </location>
</feature>
<keyword evidence="4 6" id="KW-0862">Zinc</keyword>
<keyword evidence="10" id="KW-1185">Reference proteome</keyword>
<dbReference type="GO" id="GO:0046872">
    <property type="term" value="F:metal ion binding"/>
    <property type="evidence" value="ECO:0007669"/>
    <property type="project" value="UniProtKB-KW"/>
</dbReference>
<keyword evidence="3 6" id="KW-0378">Hydrolase</keyword>
<dbReference type="HOGENOM" id="CLU_060923_0_0_11"/>
<sequence length="305" mass="31347" precursor="true">MIVLGVLLALALVPPLVGATGGRPAARVARRVPPAAATVLLTGFALTVSLATGMMLCLAAFLGTVELFPFAHPSDWSAGTLRARIPVPSAAGLAAGTLAVGLLGRAGLHLVRVVAGARRASAAVAVLPAVGELAVVDDPAAHAYAVAGRHRRVVVSTGMLRSLTGPQRRALLAHEHAHLRHHHHRYTRLAWLAAAANPLLTPVARAVDQAAERWADAVAVRAVGDPATVAHALGRAALAGPPSSHGLGAAGHDVVDRIRDLLEPPRRQASAGLLLGAAAVVCWASTAAVLFHTYNVIEFAETVVR</sequence>
<evidence type="ECO:0000256" key="1">
    <source>
        <dbReference type="ARBA" id="ARBA00022670"/>
    </source>
</evidence>
<dbReference type="Pfam" id="PF01435">
    <property type="entry name" value="Peptidase_M48"/>
    <property type="match status" value="1"/>
</dbReference>
<dbReference type="InterPro" id="IPR001915">
    <property type="entry name" value="Peptidase_M48"/>
</dbReference>
<evidence type="ECO:0000256" key="2">
    <source>
        <dbReference type="ARBA" id="ARBA00022723"/>
    </source>
</evidence>
<dbReference type="PANTHER" id="PTHR34978">
    <property type="entry name" value="POSSIBLE SENSOR-TRANSDUCER PROTEIN BLAR"/>
    <property type="match status" value="1"/>
</dbReference>
<proteinExistence type="inferred from homology"/>
<keyword evidence="7" id="KW-0812">Transmembrane</keyword>
<dbReference type="AlphaFoldDB" id="E3JAG3"/>
<name>E3JAG3_PSEI1</name>
<dbReference type="EMBL" id="CP002299">
    <property type="protein sequence ID" value="ADP81014.1"/>
    <property type="molecule type" value="Genomic_DNA"/>
</dbReference>
<dbReference type="GO" id="GO:0004222">
    <property type="term" value="F:metalloendopeptidase activity"/>
    <property type="evidence" value="ECO:0007669"/>
    <property type="project" value="InterPro"/>
</dbReference>
<reference evidence="9 10" key="1">
    <citation type="submission" date="2010-10" db="EMBL/GenBank/DDBJ databases">
        <title>Complete sequence of Frankia sp. EuI1c.</title>
        <authorList>
            <consortium name="US DOE Joint Genome Institute"/>
            <person name="Lucas S."/>
            <person name="Copeland A."/>
            <person name="Lapidus A."/>
            <person name="Cheng J.-F."/>
            <person name="Bruce D."/>
            <person name="Goodwin L."/>
            <person name="Pitluck S."/>
            <person name="Chertkov O."/>
            <person name="Detter J.C."/>
            <person name="Han C."/>
            <person name="Tapia R."/>
            <person name="Land M."/>
            <person name="Hauser L."/>
            <person name="Jeffries C."/>
            <person name="Kyrpides N."/>
            <person name="Ivanova N."/>
            <person name="Mikhailova N."/>
            <person name="Beauchemin N."/>
            <person name="Sen A."/>
            <person name="Sur S.A."/>
            <person name="Gtari M."/>
            <person name="Wall L."/>
            <person name="Tisa L."/>
            <person name="Woyke T."/>
        </authorList>
    </citation>
    <scope>NUCLEOTIDE SEQUENCE [LARGE SCALE GENOMIC DNA]</scope>
    <source>
        <strain evidence="10">DSM 45817 / CECT 9037 / EuI1c</strain>
    </source>
</reference>
<gene>
    <name evidence="9" type="ordered locus">FraEuI1c_2989</name>
</gene>
<evidence type="ECO:0000256" key="3">
    <source>
        <dbReference type="ARBA" id="ARBA00022801"/>
    </source>
</evidence>
<dbReference type="InterPro" id="IPR052173">
    <property type="entry name" value="Beta-lactam_resp_regulator"/>
</dbReference>
<dbReference type="RefSeq" id="WP_013424132.1">
    <property type="nucleotide sequence ID" value="NC_014666.1"/>
</dbReference>
<organism evidence="9 10">
    <name type="scientific">Pseudofrankia inefficax (strain DSM 45817 / CECT 9037 / DDB 130130 / EuI1c)</name>
    <name type="common">Frankia inefficax</name>
    <dbReference type="NCBI Taxonomy" id="298654"/>
    <lineage>
        <taxon>Bacteria</taxon>
        <taxon>Bacillati</taxon>
        <taxon>Actinomycetota</taxon>
        <taxon>Actinomycetes</taxon>
        <taxon>Frankiales</taxon>
        <taxon>Frankiaceae</taxon>
        <taxon>Pseudofrankia</taxon>
    </lineage>
</organism>
<feature type="transmembrane region" description="Helical" evidence="7">
    <location>
        <begin position="269"/>
        <end position="291"/>
    </location>
</feature>
<evidence type="ECO:0000313" key="9">
    <source>
        <dbReference type="EMBL" id="ADP81014.1"/>
    </source>
</evidence>
<keyword evidence="2" id="KW-0479">Metal-binding</keyword>
<dbReference type="KEGG" id="fri:FraEuI1c_2989"/>
<accession>E3JAG3</accession>
<comment type="cofactor">
    <cofactor evidence="6">
        <name>Zn(2+)</name>
        <dbReference type="ChEBI" id="CHEBI:29105"/>
    </cofactor>
    <text evidence="6">Binds 1 zinc ion per subunit.</text>
</comment>
<evidence type="ECO:0000256" key="7">
    <source>
        <dbReference type="SAM" id="Phobius"/>
    </source>
</evidence>
<evidence type="ECO:0000313" key="10">
    <source>
        <dbReference type="Proteomes" id="UP000002484"/>
    </source>
</evidence>
<keyword evidence="5 6" id="KW-0482">Metalloprotease</keyword>
<dbReference type="STRING" id="298654.FraEuI1c_2989"/>
<evidence type="ECO:0000256" key="4">
    <source>
        <dbReference type="ARBA" id="ARBA00022833"/>
    </source>
</evidence>
<dbReference type="Proteomes" id="UP000002484">
    <property type="component" value="Chromosome"/>
</dbReference>
<keyword evidence="7" id="KW-0472">Membrane</keyword>
<keyword evidence="7" id="KW-1133">Transmembrane helix</keyword>